<keyword evidence="2" id="KW-0424">Laminin EGF-like domain</keyword>
<organism evidence="4 5">
    <name type="scientific">Tropilaelaps mercedesae</name>
    <dbReference type="NCBI Taxonomy" id="418985"/>
    <lineage>
        <taxon>Eukaryota</taxon>
        <taxon>Metazoa</taxon>
        <taxon>Ecdysozoa</taxon>
        <taxon>Arthropoda</taxon>
        <taxon>Chelicerata</taxon>
        <taxon>Arachnida</taxon>
        <taxon>Acari</taxon>
        <taxon>Parasitiformes</taxon>
        <taxon>Mesostigmata</taxon>
        <taxon>Gamasina</taxon>
        <taxon>Dermanyssoidea</taxon>
        <taxon>Laelapidae</taxon>
        <taxon>Tropilaelaps</taxon>
    </lineage>
</organism>
<evidence type="ECO:0000256" key="1">
    <source>
        <dbReference type="ARBA" id="ARBA00023157"/>
    </source>
</evidence>
<feature type="non-terminal residue" evidence="4">
    <location>
        <position position="100"/>
    </location>
</feature>
<keyword evidence="1" id="KW-1015">Disulfide bond</keyword>
<keyword evidence="5" id="KW-1185">Reference proteome</keyword>
<dbReference type="PROSITE" id="PS51117">
    <property type="entry name" value="LAMININ_NTER"/>
    <property type="match status" value="1"/>
</dbReference>
<dbReference type="InterPro" id="IPR008211">
    <property type="entry name" value="Laminin_N"/>
</dbReference>
<dbReference type="EMBL" id="MNPL01002239">
    <property type="protein sequence ID" value="OQR78429.1"/>
    <property type="molecule type" value="Genomic_DNA"/>
</dbReference>
<reference evidence="4 5" key="1">
    <citation type="journal article" date="2017" name="Gigascience">
        <title>Draft genome of the honey bee ectoparasitic mite, Tropilaelaps mercedesae, is shaped by the parasitic life history.</title>
        <authorList>
            <person name="Dong X."/>
            <person name="Armstrong S.D."/>
            <person name="Xia D."/>
            <person name="Makepeace B.L."/>
            <person name="Darby A.C."/>
            <person name="Kadowaki T."/>
        </authorList>
    </citation>
    <scope>NUCLEOTIDE SEQUENCE [LARGE SCALE GENOMIC DNA]</scope>
    <source>
        <strain evidence="4">Wuxi-XJTLU</strain>
    </source>
</reference>
<evidence type="ECO:0000313" key="4">
    <source>
        <dbReference type="EMBL" id="OQR78429.1"/>
    </source>
</evidence>
<evidence type="ECO:0000256" key="2">
    <source>
        <dbReference type="ARBA" id="ARBA00023292"/>
    </source>
</evidence>
<dbReference type="Proteomes" id="UP000192247">
    <property type="component" value="Unassembled WGS sequence"/>
</dbReference>
<protein>
    <submittedName>
        <fullName evidence="4">Laminin subunit gamma-1-like</fullName>
    </submittedName>
</protein>
<gene>
    <name evidence="4" type="ORF">BIW11_00304</name>
</gene>
<name>A0A1V9XY86_9ACAR</name>
<dbReference type="Pfam" id="PF00055">
    <property type="entry name" value="Laminin_N"/>
    <property type="match status" value="1"/>
</dbReference>
<comment type="caution">
    <text evidence="4">The sequence shown here is derived from an EMBL/GenBank/DDBJ whole genome shotgun (WGS) entry which is preliminary data.</text>
</comment>
<feature type="domain" description="Laminin N-terminal" evidence="3">
    <location>
        <begin position="1"/>
        <end position="100"/>
    </location>
</feature>
<sequence>MEDVSQRKRRKRLDNVAVCTSEGLFDALQGGTVAFRPLDLRSEVAEVTNDSVVLARERWLTAEQIRISLTKITTFGDDMFNVESVLRSYYYTVSDLTIGA</sequence>
<accession>A0A1V9XY86</accession>
<evidence type="ECO:0000313" key="5">
    <source>
        <dbReference type="Proteomes" id="UP000192247"/>
    </source>
</evidence>
<dbReference type="AlphaFoldDB" id="A0A1V9XY86"/>
<dbReference type="STRING" id="418985.A0A1V9XY86"/>
<proteinExistence type="predicted"/>
<dbReference type="Gene3D" id="2.60.120.260">
    <property type="entry name" value="Galactose-binding domain-like"/>
    <property type="match status" value="1"/>
</dbReference>
<dbReference type="OrthoDB" id="6427247at2759"/>
<evidence type="ECO:0000259" key="3">
    <source>
        <dbReference type="PROSITE" id="PS51117"/>
    </source>
</evidence>
<dbReference type="InParanoid" id="A0A1V9XY86"/>